<evidence type="ECO:0000313" key="4">
    <source>
        <dbReference type="Proteomes" id="UP000811609"/>
    </source>
</evidence>
<dbReference type="PANTHER" id="PTHR33463:SF203">
    <property type="entry name" value="AAA+ ATPASE DOMAIN-CONTAINING PROTEIN"/>
    <property type="match status" value="1"/>
</dbReference>
<keyword evidence="4" id="KW-1185">Reference proteome</keyword>
<dbReference type="InterPro" id="IPR050905">
    <property type="entry name" value="Plant_NBS-LRR"/>
</dbReference>
<accession>A0A8T1N1E8</accession>
<organism evidence="3 4">
    <name type="scientific">Carya illinoinensis</name>
    <name type="common">Pecan</name>
    <dbReference type="NCBI Taxonomy" id="32201"/>
    <lineage>
        <taxon>Eukaryota</taxon>
        <taxon>Viridiplantae</taxon>
        <taxon>Streptophyta</taxon>
        <taxon>Embryophyta</taxon>
        <taxon>Tracheophyta</taxon>
        <taxon>Spermatophyta</taxon>
        <taxon>Magnoliopsida</taxon>
        <taxon>eudicotyledons</taxon>
        <taxon>Gunneridae</taxon>
        <taxon>Pentapetalae</taxon>
        <taxon>rosids</taxon>
        <taxon>fabids</taxon>
        <taxon>Fagales</taxon>
        <taxon>Juglandaceae</taxon>
        <taxon>Carya</taxon>
    </lineage>
</organism>
<keyword evidence="1" id="KW-0611">Plant defense</keyword>
<protein>
    <recommendedName>
        <fullName evidence="2">Disease resistance protein At4g27190-like leucine-rich repeats domain-containing protein</fullName>
    </recommendedName>
</protein>
<dbReference type="PANTHER" id="PTHR33463">
    <property type="entry name" value="NB-ARC DOMAIN-CONTAINING PROTEIN-RELATED"/>
    <property type="match status" value="1"/>
</dbReference>
<evidence type="ECO:0000259" key="2">
    <source>
        <dbReference type="Pfam" id="PF23247"/>
    </source>
</evidence>
<dbReference type="InterPro" id="IPR057135">
    <property type="entry name" value="At4g27190-like_LRR"/>
</dbReference>
<evidence type="ECO:0000313" key="3">
    <source>
        <dbReference type="EMBL" id="KAG6624226.1"/>
    </source>
</evidence>
<evidence type="ECO:0000256" key="1">
    <source>
        <dbReference type="ARBA" id="ARBA00022821"/>
    </source>
</evidence>
<gene>
    <name evidence="3" type="ORF">CIPAW_16G011400</name>
</gene>
<comment type="caution">
    <text evidence="3">The sequence shown here is derived from an EMBL/GenBank/DDBJ whole genome shotgun (WGS) entry which is preliminary data.</text>
</comment>
<dbReference type="Proteomes" id="UP000811609">
    <property type="component" value="Chromosome 16"/>
</dbReference>
<dbReference type="EMBL" id="CM031824">
    <property type="protein sequence ID" value="KAG6624226.1"/>
    <property type="molecule type" value="Genomic_DNA"/>
</dbReference>
<proteinExistence type="predicted"/>
<sequence length="158" mass="17952">MTCDSLKCLFTPSMAKLLVKLEEIEVHACYEMKEIIAKESGDEEKRDHVIAFPQVKTLSLGNLPKLECFCNKEAIAFEWPSLEKITIVECEELKMFVPTTSMKAPKLQGVHHSVRYTEPETFQPMIEGDLNTTIQHIIKGKANLQENLQEISKSSRSP</sequence>
<feature type="domain" description="Disease resistance protein At4g27190-like leucine-rich repeats" evidence="2">
    <location>
        <begin position="2"/>
        <end position="103"/>
    </location>
</feature>
<dbReference type="AlphaFoldDB" id="A0A8T1N1E8"/>
<dbReference type="Pfam" id="PF23247">
    <property type="entry name" value="LRR_RPS2"/>
    <property type="match status" value="1"/>
</dbReference>
<name>A0A8T1N1E8_CARIL</name>
<reference evidence="3" key="1">
    <citation type="submission" date="2020-12" db="EMBL/GenBank/DDBJ databases">
        <title>WGS assembly of Carya illinoinensis cv. Pawnee.</title>
        <authorList>
            <person name="Platts A."/>
            <person name="Shu S."/>
            <person name="Wright S."/>
            <person name="Barry K."/>
            <person name="Edger P."/>
            <person name="Pires J.C."/>
            <person name="Schmutz J."/>
        </authorList>
    </citation>
    <scope>NUCLEOTIDE SEQUENCE</scope>
    <source>
        <tissue evidence="3">Leaf</tissue>
    </source>
</reference>